<accession>A0A2P5HJI7</accession>
<feature type="region of interest" description="Disordered" evidence="1">
    <location>
        <begin position="153"/>
        <end position="190"/>
    </location>
</feature>
<dbReference type="InParanoid" id="A0A2P5HJI7"/>
<name>A0A2P5HJI7_DIAHE</name>
<evidence type="ECO:0000313" key="2">
    <source>
        <dbReference type="EMBL" id="POS70425.1"/>
    </source>
</evidence>
<organism evidence="2 3">
    <name type="scientific">Diaporthe helianthi</name>
    <dbReference type="NCBI Taxonomy" id="158607"/>
    <lineage>
        <taxon>Eukaryota</taxon>
        <taxon>Fungi</taxon>
        <taxon>Dikarya</taxon>
        <taxon>Ascomycota</taxon>
        <taxon>Pezizomycotina</taxon>
        <taxon>Sordariomycetes</taxon>
        <taxon>Sordariomycetidae</taxon>
        <taxon>Diaporthales</taxon>
        <taxon>Diaporthaceae</taxon>
        <taxon>Diaporthe</taxon>
    </lineage>
</organism>
<evidence type="ECO:0000256" key="1">
    <source>
        <dbReference type="SAM" id="MobiDB-lite"/>
    </source>
</evidence>
<proteinExistence type="predicted"/>
<evidence type="ECO:0000313" key="3">
    <source>
        <dbReference type="Proteomes" id="UP000094444"/>
    </source>
</evidence>
<protein>
    <submittedName>
        <fullName evidence="2">Uncharacterized protein</fullName>
    </submittedName>
</protein>
<sequence>MRWESFDDSADSRSKHGMDRNGGRTRICRLDAQHIQGHVPANEHLQANNGTTKMMPPPWPTRLPSSAQQHTKITPRNAKHSGVAMVDQRSASNPEGNSTSGGGGGNMVNSGHGAGGPDSDLLATALRPEYWTREDVGLPVFGEEEHYWECFRATSNESRPGDMEADGQDQDFRVNLTGGQDQDLRVNLTG</sequence>
<feature type="compositionally biased region" description="Gly residues" evidence="1">
    <location>
        <begin position="99"/>
        <end position="116"/>
    </location>
</feature>
<dbReference type="AlphaFoldDB" id="A0A2P5HJI7"/>
<feature type="region of interest" description="Disordered" evidence="1">
    <location>
        <begin position="41"/>
        <end position="120"/>
    </location>
</feature>
<keyword evidence="3" id="KW-1185">Reference proteome</keyword>
<feature type="compositionally biased region" description="Polar residues" evidence="1">
    <location>
        <begin position="63"/>
        <end position="74"/>
    </location>
</feature>
<dbReference type="EMBL" id="MAVT02001644">
    <property type="protein sequence ID" value="POS70425.1"/>
    <property type="molecule type" value="Genomic_DNA"/>
</dbReference>
<dbReference type="Proteomes" id="UP000094444">
    <property type="component" value="Unassembled WGS sequence"/>
</dbReference>
<reference evidence="2" key="1">
    <citation type="submission" date="2017-09" db="EMBL/GenBank/DDBJ databases">
        <title>Polyketide synthases of a Diaporthe helianthi virulent isolate.</title>
        <authorList>
            <person name="Baroncelli R."/>
        </authorList>
    </citation>
    <scope>NUCLEOTIDE SEQUENCE [LARGE SCALE GENOMIC DNA]</scope>
    <source>
        <strain evidence="2">7/96</strain>
    </source>
</reference>
<comment type="caution">
    <text evidence="2">The sequence shown here is derived from an EMBL/GenBank/DDBJ whole genome shotgun (WGS) entry which is preliminary data.</text>
</comment>
<gene>
    <name evidence="2" type="ORF">DHEL01_v211182</name>
</gene>
<feature type="region of interest" description="Disordered" evidence="1">
    <location>
        <begin position="1"/>
        <end position="24"/>
    </location>
</feature>